<accession>A0A5R8Q7J9</accession>
<sequence>MDKITRKKAISALDYATCTANKEQLAAKSTVMKWINQQLTPAERIKENHNYLGTGVVLGVCLSVLALSIILGLGVFVI</sequence>
<keyword evidence="1" id="KW-1133">Transmembrane helix</keyword>
<name>A0A5R8Q7J9_9FIRM</name>
<dbReference type="Proteomes" id="UP000306912">
    <property type="component" value="Unassembled WGS sequence"/>
</dbReference>
<protein>
    <submittedName>
        <fullName evidence="2">Uncharacterized protein</fullName>
    </submittedName>
</protein>
<keyword evidence="3" id="KW-1185">Reference proteome</keyword>
<dbReference type="EMBL" id="VBWP01000012">
    <property type="protein sequence ID" value="TLG71404.1"/>
    <property type="molecule type" value="Genomic_DNA"/>
</dbReference>
<gene>
    <name evidence="2" type="ORF">FEZ08_10950</name>
</gene>
<keyword evidence="1" id="KW-0812">Transmembrane</keyword>
<proteinExistence type="predicted"/>
<evidence type="ECO:0000256" key="1">
    <source>
        <dbReference type="SAM" id="Phobius"/>
    </source>
</evidence>
<organism evidence="2 3">
    <name type="scientific">Culicoidibacter larvae</name>
    <dbReference type="NCBI Taxonomy" id="2579976"/>
    <lineage>
        <taxon>Bacteria</taxon>
        <taxon>Bacillati</taxon>
        <taxon>Bacillota</taxon>
        <taxon>Culicoidibacteria</taxon>
        <taxon>Culicoidibacterales</taxon>
        <taxon>Culicoidibacteraceae</taxon>
        <taxon>Culicoidibacter</taxon>
    </lineage>
</organism>
<dbReference type="AlphaFoldDB" id="A0A5R8Q7J9"/>
<evidence type="ECO:0000313" key="2">
    <source>
        <dbReference type="EMBL" id="TLG71404.1"/>
    </source>
</evidence>
<dbReference type="RefSeq" id="WP_138192322.1">
    <property type="nucleotide sequence ID" value="NZ_VBWP01000012.1"/>
</dbReference>
<feature type="transmembrane region" description="Helical" evidence="1">
    <location>
        <begin position="51"/>
        <end position="77"/>
    </location>
</feature>
<evidence type="ECO:0000313" key="3">
    <source>
        <dbReference type="Proteomes" id="UP000306912"/>
    </source>
</evidence>
<dbReference type="InParanoid" id="A0A5R8Q7J9"/>
<reference evidence="2 3" key="1">
    <citation type="submission" date="2019-05" db="EMBL/GenBank/DDBJ databases">
        <title>Culicoidintestinum kansasii gen. nov., sp. nov. from the gastrointestinal tract of the biting midge, Culicoides sonorensis.</title>
        <authorList>
            <person name="Neupane S."/>
            <person name="Ghosh A."/>
            <person name="Gunther S."/>
            <person name="Martin K."/>
            <person name="Zurek L."/>
        </authorList>
    </citation>
    <scope>NUCLEOTIDE SEQUENCE [LARGE SCALE GENOMIC DNA]</scope>
    <source>
        <strain evidence="2 3">CS-1</strain>
    </source>
</reference>
<comment type="caution">
    <text evidence="2">The sequence shown here is derived from an EMBL/GenBank/DDBJ whole genome shotgun (WGS) entry which is preliminary data.</text>
</comment>
<keyword evidence="1" id="KW-0472">Membrane</keyword>